<dbReference type="SUPFAM" id="SSF53335">
    <property type="entry name" value="S-adenosyl-L-methionine-dependent methyltransferases"/>
    <property type="match status" value="1"/>
</dbReference>
<dbReference type="AlphaFoldDB" id="A0A5C8P204"/>
<dbReference type="EC" id="2.1.1.171" evidence="3"/>
<reference evidence="3 4" key="1">
    <citation type="submission" date="2019-06" db="EMBL/GenBank/DDBJ databases">
        <title>Cerasibacillus sp. nov., isolated from maize field.</title>
        <authorList>
            <person name="Lin S.-Y."/>
            <person name="Tsai C.-F."/>
            <person name="Young C.-C."/>
        </authorList>
    </citation>
    <scope>NUCLEOTIDE SEQUENCE [LARGE SCALE GENOMIC DNA]</scope>
    <source>
        <strain evidence="3 4">CC-CFT480</strain>
    </source>
</reference>
<dbReference type="PANTHER" id="PTHR43542">
    <property type="entry name" value="METHYLTRANSFERASE"/>
    <property type="match status" value="1"/>
</dbReference>
<evidence type="ECO:0000256" key="1">
    <source>
        <dbReference type="ARBA" id="ARBA00022603"/>
    </source>
</evidence>
<keyword evidence="2 3" id="KW-0808">Transferase</keyword>
<dbReference type="PIRSF" id="PIRSF004553">
    <property type="entry name" value="CHP00095"/>
    <property type="match status" value="1"/>
</dbReference>
<dbReference type="OrthoDB" id="9803017at2"/>
<keyword evidence="4" id="KW-1185">Reference proteome</keyword>
<protein>
    <submittedName>
        <fullName evidence="3">16S rRNA (Guanine(966)-N(2))-methyltransferase RsmD</fullName>
        <ecNumber evidence="3">2.1.1.171</ecNumber>
    </submittedName>
</protein>
<dbReference type="InterPro" id="IPR002052">
    <property type="entry name" value="DNA_methylase_N6_adenine_CS"/>
</dbReference>
<comment type="caution">
    <text evidence="3">The sequence shown here is derived from an EMBL/GenBank/DDBJ whole genome shotgun (WGS) entry which is preliminary data.</text>
</comment>
<evidence type="ECO:0000313" key="4">
    <source>
        <dbReference type="Proteomes" id="UP000321574"/>
    </source>
</evidence>
<evidence type="ECO:0000256" key="2">
    <source>
        <dbReference type="ARBA" id="ARBA00022679"/>
    </source>
</evidence>
<gene>
    <name evidence="3" type="primary">rsmD</name>
    <name evidence="3" type="ORF">FHP05_00765</name>
</gene>
<dbReference type="PROSITE" id="PS00092">
    <property type="entry name" value="N6_MTASE"/>
    <property type="match status" value="1"/>
</dbReference>
<dbReference type="PANTHER" id="PTHR43542:SF1">
    <property type="entry name" value="METHYLTRANSFERASE"/>
    <property type="match status" value="1"/>
</dbReference>
<dbReference type="Pfam" id="PF03602">
    <property type="entry name" value="Cons_hypoth95"/>
    <property type="match status" value="1"/>
</dbReference>
<dbReference type="RefSeq" id="WP_147665130.1">
    <property type="nucleotide sequence ID" value="NZ_VDUW01000001.1"/>
</dbReference>
<organism evidence="3 4">
    <name type="scientific">Cerasibacillus terrae</name>
    <dbReference type="NCBI Taxonomy" id="2498845"/>
    <lineage>
        <taxon>Bacteria</taxon>
        <taxon>Bacillati</taxon>
        <taxon>Bacillota</taxon>
        <taxon>Bacilli</taxon>
        <taxon>Bacillales</taxon>
        <taxon>Bacillaceae</taxon>
        <taxon>Cerasibacillus</taxon>
    </lineage>
</organism>
<dbReference type="InterPro" id="IPR029063">
    <property type="entry name" value="SAM-dependent_MTases_sf"/>
</dbReference>
<dbReference type="EMBL" id="VDUW01000001">
    <property type="protein sequence ID" value="TXL67581.1"/>
    <property type="molecule type" value="Genomic_DNA"/>
</dbReference>
<dbReference type="GO" id="GO:0003676">
    <property type="term" value="F:nucleic acid binding"/>
    <property type="evidence" value="ECO:0007669"/>
    <property type="project" value="InterPro"/>
</dbReference>
<dbReference type="NCBIfam" id="TIGR00095">
    <property type="entry name" value="16S rRNA (guanine(966)-N(2))-methyltransferase RsmD"/>
    <property type="match status" value="1"/>
</dbReference>
<sequence>MRVIAGKHKGRALKAVPGQKTRPTTDKIKESVFQMIGPYFHGGRCLDLFAGSGSLGIEALSRGMDEAIFIDKQGKAIQTIKNNLKTLDLTEETEVYRNDAFRAIKVLAKRGLTFQLVFLDPPYKIGKYGALIDSIMSHQILGESGFIYCEHDASENILCKNSYLTLFKQQVYGGTTGITIFQKGEK</sequence>
<accession>A0A5C8P204</accession>
<dbReference type="GO" id="GO:0052913">
    <property type="term" value="F:16S rRNA (guanine(966)-N(2))-methyltransferase activity"/>
    <property type="evidence" value="ECO:0007669"/>
    <property type="project" value="UniProtKB-EC"/>
</dbReference>
<dbReference type="InterPro" id="IPR004398">
    <property type="entry name" value="RNA_MeTrfase_RsmD"/>
</dbReference>
<dbReference type="Gene3D" id="3.40.50.150">
    <property type="entry name" value="Vaccinia Virus protein VP39"/>
    <property type="match status" value="1"/>
</dbReference>
<dbReference type="CDD" id="cd02440">
    <property type="entry name" value="AdoMet_MTases"/>
    <property type="match status" value="1"/>
</dbReference>
<name>A0A5C8P204_9BACI</name>
<proteinExistence type="predicted"/>
<keyword evidence="1 3" id="KW-0489">Methyltransferase</keyword>
<dbReference type="Proteomes" id="UP000321574">
    <property type="component" value="Unassembled WGS sequence"/>
</dbReference>
<evidence type="ECO:0000313" key="3">
    <source>
        <dbReference type="EMBL" id="TXL67581.1"/>
    </source>
</evidence>